<dbReference type="Proteomes" id="UP000287033">
    <property type="component" value="Unassembled WGS sequence"/>
</dbReference>
<evidence type="ECO:0000313" key="2">
    <source>
        <dbReference type="EMBL" id="GCC47391.1"/>
    </source>
</evidence>
<dbReference type="EMBL" id="BEZZ01211452">
    <property type="protein sequence ID" value="GCC47391.1"/>
    <property type="molecule type" value="Genomic_DNA"/>
</dbReference>
<protein>
    <submittedName>
        <fullName evidence="2">Uncharacterized protein</fullName>
    </submittedName>
</protein>
<proteinExistence type="predicted"/>
<comment type="caution">
    <text evidence="2">The sequence shown here is derived from an EMBL/GenBank/DDBJ whole genome shotgun (WGS) entry which is preliminary data.</text>
</comment>
<reference evidence="2 3" key="1">
    <citation type="journal article" date="2018" name="Nat. Ecol. Evol.">
        <title>Shark genomes provide insights into elasmobranch evolution and the origin of vertebrates.</title>
        <authorList>
            <person name="Hara Y"/>
            <person name="Yamaguchi K"/>
            <person name="Onimaru K"/>
            <person name="Kadota M"/>
            <person name="Koyanagi M"/>
            <person name="Keeley SD"/>
            <person name="Tatsumi K"/>
            <person name="Tanaka K"/>
            <person name="Motone F"/>
            <person name="Kageyama Y"/>
            <person name="Nozu R"/>
            <person name="Adachi N"/>
            <person name="Nishimura O"/>
            <person name="Nakagawa R"/>
            <person name="Tanegashima C"/>
            <person name="Kiyatake I"/>
            <person name="Matsumoto R"/>
            <person name="Murakumo K"/>
            <person name="Nishida K"/>
            <person name="Terakita A"/>
            <person name="Kuratani S"/>
            <person name="Sato K"/>
            <person name="Hyodo S Kuraku.S."/>
        </authorList>
    </citation>
    <scope>NUCLEOTIDE SEQUENCE [LARGE SCALE GENOMIC DNA]</scope>
</reference>
<feature type="compositionally biased region" description="Polar residues" evidence="1">
    <location>
        <begin position="1"/>
        <end position="13"/>
    </location>
</feature>
<accession>A0A401TXK8</accession>
<name>A0A401TXK8_CHIPU</name>
<sequence length="112" mass="12170">MTSPVFSSNSGANQPPKLKPPIGSSCGPPGDCMTPSRLMKAPTTIFLTSSSLGDYHRDDPRTTWTGRIRHSARNSSQDFRQCRPIARILVTSGRAWAGRVNCDLVTPSQVEP</sequence>
<evidence type="ECO:0000313" key="3">
    <source>
        <dbReference type="Proteomes" id="UP000287033"/>
    </source>
</evidence>
<organism evidence="2 3">
    <name type="scientific">Chiloscyllium punctatum</name>
    <name type="common">Brownbanded bambooshark</name>
    <name type="synonym">Hemiscyllium punctatum</name>
    <dbReference type="NCBI Taxonomy" id="137246"/>
    <lineage>
        <taxon>Eukaryota</taxon>
        <taxon>Metazoa</taxon>
        <taxon>Chordata</taxon>
        <taxon>Craniata</taxon>
        <taxon>Vertebrata</taxon>
        <taxon>Chondrichthyes</taxon>
        <taxon>Elasmobranchii</taxon>
        <taxon>Galeomorphii</taxon>
        <taxon>Galeoidea</taxon>
        <taxon>Orectolobiformes</taxon>
        <taxon>Hemiscylliidae</taxon>
        <taxon>Chiloscyllium</taxon>
    </lineage>
</organism>
<feature type="region of interest" description="Disordered" evidence="1">
    <location>
        <begin position="1"/>
        <end position="37"/>
    </location>
</feature>
<evidence type="ECO:0000256" key="1">
    <source>
        <dbReference type="SAM" id="MobiDB-lite"/>
    </source>
</evidence>
<keyword evidence="3" id="KW-1185">Reference proteome</keyword>
<gene>
    <name evidence="2" type="ORF">chiPu_0031510</name>
</gene>
<dbReference type="AlphaFoldDB" id="A0A401TXK8"/>